<evidence type="ECO:0000313" key="2">
    <source>
        <dbReference type="EMBL" id="OHA08715.1"/>
    </source>
</evidence>
<dbReference type="EMBL" id="MHQS01000011">
    <property type="protein sequence ID" value="OHA08715.1"/>
    <property type="molecule type" value="Genomic_DNA"/>
</dbReference>
<dbReference type="InterPro" id="IPR007060">
    <property type="entry name" value="FtsL/DivIC"/>
</dbReference>
<keyword evidence="1" id="KW-0812">Transmembrane</keyword>
<sequence>MRILPDIPRGRQLLVWPPTLVLLAVAVVFLGTSAARISIRAFGILREEHALAVKIRILESEKARLEETIRRLETPEAVERLAKEQLNLKRPGEEVVVVVPEERSTSTPAEKRLRFSELLPSWLGQLLDFLTR</sequence>
<organism evidence="2 3">
    <name type="scientific">Candidatus Sungbacteria bacterium RIFCSPLOWO2_01_FULL_59_16</name>
    <dbReference type="NCBI Taxonomy" id="1802280"/>
    <lineage>
        <taxon>Bacteria</taxon>
        <taxon>Candidatus Sungiibacteriota</taxon>
    </lineage>
</organism>
<gene>
    <name evidence="2" type="ORF">A3B37_02585</name>
</gene>
<accession>A0A1G2LAQ3</accession>
<keyword evidence="1" id="KW-0472">Membrane</keyword>
<dbReference type="AlphaFoldDB" id="A0A1G2LAQ3"/>
<protein>
    <recommendedName>
        <fullName evidence="4">Cell division protein FtsL</fullName>
    </recommendedName>
</protein>
<keyword evidence="1" id="KW-1133">Transmembrane helix</keyword>
<comment type="caution">
    <text evidence="2">The sequence shown here is derived from an EMBL/GenBank/DDBJ whole genome shotgun (WGS) entry which is preliminary data.</text>
</comment>
<proteinExistence type="predicted"/>
<evidence type="ECO:0000313" key="3">
    <source>
        <dbReference type="Proteomes" id="UP000176705"/>
    </source>
</evidence>
<feature type="transmembrane region" description="Helical" evidence="1">
    <location>
        <begin position="20"/>
        <end position="39"/>
    </location>
</feature>
<dbReference type="Pfam" id="PF04977">
    <property type="entry name" value="DivIC"/>
    <property type="match status" value="1"/>
</dbReference>
<reference evidence="2 3" key="1">
    <citation type="journal article" date="2016" name="Nat. Commun.">
        <title>Thousands of microbial genomes shed light on interconnected biogeochemical processes in an aquifer system.</title>
        <authorList>
            <person name="Anantharaman K."/>
            <person name="Brown C.T."/>
            <person name="Hug L.A."/>
            <person name="Sharon I."/>
            <person name="Castelle C.J."/>
            <person name="Probst A.J."/>
            <person name="Thomas B.C."/>
            <person name="Singh A."/>
            <person name="Wilkins M.J."/>
            <person name="Karaoz U."/>
            <person name="Brodie E.L."/>
            <person name="Williams K.H."/>
            <person name="Hubbard S.S."/>
            <person name="Banfield J.F."/>
        </authorList>
    </citation>
    <scope>NUCLEOTIDE SEQUENCE [LARGE SCALE GENOMIC DNA]</scope>
</reference>
<evidence type="ECO:0008006" key="4">
    <source>
        <dbReference type="Google" id="ProtNLM"/>
    </source>
</evidence>
<evidence type="ECO:0000256" key="1">
    <source>
        <dbReference type="SAM" id="Phobius"/>
    </source>
</evidence>
<name>A0A1G2LAQ3_9BACT</name>
<dbReference type="Proteomes" id="UP000176705">
    <property type="component" value="Unassembled WGS sequence"/>
</dbReference>